<feature type="transmembrane region" description="Helical" evidence="2">
    <location>
        <begin position="285"/>
        <end position="303"/>
    </location>
</feature>
<gene>
    <name evidence="3" type="ORF">CRI93_05910</name>
</gene>
<feature type="compositionally biased region" description="Basic and acidic residues" evidence="1">
    <location>
        <begin position="346"/>
        <end position="355"/>
    </location>
</feature>
<dbReference type="EMBL" id="PDEP01000004">
    <property type="protein sequence ID" value="PEN07977.1"/>
    <property type="molecule type" value="Genomic_DNA"/>
</dbReference>
<keyword evidence="2" id="KW-0472">Membrane</keyword>
<reference evidence="3 4" key="1">
    <citation type="submission" date="2017-10" db="EMBL/GenBank/DDBJ databases">
        <title>Draft genome of Longimonas halophila.</title>
        <authorList>
            <person name="Goh K.M."/>
            <person name="Shamsir M.S."/>
            <person name="Lim S.W."/>
        </authorList>
    </citation>
    <scope>NUCLEOTIDE SEQUENCE [LARGE SCALE GENOMIC DNA]</scope>
    <source>
        <strain evidence="3 4">KCTC 42399</strain>
    </source>
</reference>
<name>A0A2H3NYU2_9BACT</name>
<comment type="caution">
    <text evidence="3">The sequence shown here is derived from an EMBL/GenBank/DDBJ whole genome shotgun (WGS) entry which is preliminary data.</text>
</comment>
<feature type="transmembrane region" description="Helical" evidence="2">
    <location>
        <begin position="30"/>
        <end position="49"/>
    </location>
</feature>
<keyword evidence="2" id="KW-1133">Transmembrane helix</keyword>
<evidence type="ECO:0000256" key="2">
    <source>
        <dbReference type="SAM" id="Phobius"/>
    </source>
</evidence>
<sequence length="362" mass="38235">MVLMAGLWTGLLRLGWNGLAAIAPNPSVHGPLMVCGFLGTLISLERAVALNRRWTYAVPALVGLGAFAALLGIAPPGGPLLITLGSAGLVIIFGVVLSIQAAPFAVVMAAGAVAWAVGNGLWLTGWPIPYLTPWWLGFLVLTIAGERLELSRMMQHASYVRYGFMTCIVVLGLGLACSLVSLDTGARILGAGLVALGGWLIAYDIARHTVTHAGLPRFMAVCLLMGYGWLLVGGGLMLTYGWPTAGLLYDAMLHTVFVGFVFSMIFAHAPVIFPSVLDIDIPYRPLFYGPVALLHLSLVARIVGDLWPYATLRLIGGWSNAAAILLFLGATAYSIIQAPPSPPDAPPKESLDLDGGRSLAPR</sequence>
<feature type="transmembrane region" description="Helical" evidence="2">
    <location>
        <begin position="252"/>
        <end position="273"/>
    </location>
</feature>
<keyword evidence="4" id="KW-1185">Reference proteome</keyword>
<feature type="transmembrane region" description="Helical" evidence="2">
    <location>
        <begin position="315"/>
        <end position="336"/>
    </location>
</feature>
<feature type="transmembrane region" description="Helical" evidence="2">
    <location>
        <begin position="188"/>
        <end position="206"/>
    </location>
</feature>
<keyword evidence="2" id="KW-0812">Transmembrane</keyword>
<feature type="transmembrane region" description="Helical" evidence="2">
    <location>
        <begin position="134"/>
        <end position="150"/>
    </location>
</feature>
<feature type="transmembrane region" description="Helical" evidence="2">
    <location>
        <begin position="80"/>
        <end position="97"/>
    </location>
</feature>
<dbReference type="AlphaFoldDB" id="A0A2H3NYU2"/>
<protein>
    <submittedName>
        <fullName evidence="3">Uncharacterized protein</fullName>
    </submittedName>
</protein>
<dbReference type="Proteomes" id="UP000221024">
    <property type="component" value="Unassembled WGS sequence"/>
</dbReference>
<organism evidence="3 4">
    <name type="scientific">Longimonas halophila</name>
    <dbReference type="NCBI Taxonomy" id="1469170"/>
    <lineage>
        <taxon>Bacteria</taxon>
        <taxon>Pseudomonadati</taxon>
        <taxon>Rhodothermota</taxon>
        <taxon>Rhodothermia</taxon>
        <taxon>Rhodothermales</taxon>
        <taxon>Salisaetaceae</taxon>
        <taxon>Longimonas</taxon>
    </lineage>
</organism>
<proteinExistence type="predicted"/>
<feature type="transmembrane region" description="Helical" evidence="2">
    <location>
        <begin position="56"/>
        <end position="74"/>
    </location>
</feature>
<feature type="region of interest" description="Disordered" evidence="1">
    <location>
        <begin position="339"/>
        <end position="362"/>
    </location>
</feature>
<feature type="transmembrane region" description="Helical" evidence="2">
    <location>
        <begin position="218"/>
        <end position="240"/>
    </location>
</feature>
<feature type="transmembrane region" description="Helical" evidence="2">
    <location>
        <begin position="104"/>
        <end position="122"/>
    </location>
</feature>
<evidence type="ECO:0000313" key="4">
    <source>
        <dbReference type="Proteomes" id="UP000221024"/>
    </source>
</evidence>
<accession>A0A2H3NYU2</accession>
<feature type="transmembrane region" description="Helical" evidence="2">
    <location>
        <begin position="162"/>
        <end position="182"/>
    </location>
</feature>
<evidence type="ECO:0000256" key="1">
    <source>
        <dbReference type="SAM" id="MobiDB-lite"/>
    </source>
</evidence>
<evidence type="ECO:0000313" key="3">
    <source>
        <dbReference type="EMBL" id="PEN07977.1"/>
    </source>
</evidence>